<organism evidence="2 3">
    <name type="scientific">Sutcliffiella tianshenii</name>
    <dbReference type="NCBI Taxonomy" id="1463404"/>
    <lineage>
        <taxon>Bacteria</taxon>
        <taxon>Bacillati</taxon>
        <taxon>Bacillota</taxon>
        <taxon>Bacilli</taxon>
        <taxon>Bacillales</taxon>
        <taxon>Bacillaceae</taxon>
        <taxon>Sutcliffiella</taxon>
    </lineage>
</organism>
<feature type="domain" description="Methyltransferase type 11" evidence="1">
    <location>
        <begin position="48"/>
        <end position="139"/>
    </location>
</feature>
<dbReference type="Proteomes" id="UP000737402">
    <property type="component" value="Unassembled WGS sequence"/>
</dbReference>
<dbReference type="CDD" id="cd02440">
    <property type="entry name" value="AdoMet_MTases"/>
    <property type="match status" value="1"/>
</dbReference>
<comment type="caution">
    <text evidence="2">The sequence shown here is derived from an EMBL/GenBank/DDBJ whole genome shotgun (WGS) entry which is preliminary data.</text>
</comment>
<dbReference type="RefSeq" id="WP_204417685.1">
    <property type="nucleotide sequence ID" value="NZ_JAFBED010000006.1"/>
</dbReference>
<accession>A0ABS2P2H1</accession>
<keyword evidence="2" id="KW-0830">Ubiquinone</keyword>
<dbReference type="InterPro" id="IPR052356">
    <property type="entry name" value="Thiol_S-MT"/>
</dbReference>
<proteinExistence type="predicted"/>
<dbReference type="SUPFAM" id="SSF53335">
    <property type="entry name" value="S-adenosyl-L-methionine-dependent methyltransferases"/>
    <property type="match status" value="1"/>
</dbReference>
<protein>
    <submittedName>
        <fullName evidence="2">Ubiquinone/menaquinone biosynthesis C-methylase UbiE</fullName>
    </submittedName>
</protein>
<evidence type="ECO:0000313" key="2">
    <source>
        <dbReference type="EMBL" id="MBM7621084.1"/>
    </source>
</evidence>
<gene>
    <name evidence="2" type="ORF">JOC95_002957</name>
</gene>
<dbReference type="InterPro" id="IPR013216">
    <property type="entry name" value="Methyltransf_11"/>
</dbReference>
<evidence type="ECO:0000313" key="3">
    <source>
        <dbReference type="Proteomes" id="UP000737402"/>
    </source>
</evidence>
<dbReference type="Gene3D" id="3.40.50.150">
    <property type="entry name" value="Vaccinia Virus protein VP39"/>
    <property type="match status" value="1"/>
</dbReference>
<dbReference type="InterPro" id="IPR029063">
    <property type="entry name" value="SAM-dependent_MTases_sf"/>
</dbReference>
<reference evidence="2 3" key="1">
    <citation type="submission" date="2021-01" db="EMBL/GenBank/DDBJ databases">
        <title>Genomic Encyclopedia of Type Strains, Phase IV (KMG-IV): sequencing the most valuable type-strain genomes for metagenomic binning, comparative biology and taxonomic classification.</title>
        <authorList>
            <person name="Goeker M."/>
        </authorList>
    </citation>
    <scope>NUCLEOTIDE SEQUENCE [LARGE SCALE GENOMIC DNA]</scope>
    <source>
        <strain evidence="2 3">DSM 25879</strain>
    </source>
</reference>
<dbReference type="PANTHER" id="PTHR45036">
    <property type="entry name" value="METHYLTRANSFERASE LIKE 7B"/>
    <property type="match status" value="1"/>
</dbReference>
<evidence type="ECO:0000259" key="1">
    <source>
        <dbReference type="Pfam" id="PF08241"/>
    </source>
</evidence>
<name>A0ABS2P2H1_9BACI</name>
<dbReference type="PANTHER" id="PTHR45036:SF1">
    <property type="entry name" value="METHYLTRANSFERASE LIKE 7A"/>
    <property type="match status" value="1"/>
</dbReference>
<dbReference type="EMBL" id="JAFBED010000006">
    <property type="protein sequence ID" value="MBM7621084.1"/>
    <property type="molecule type" value="Genomic_DNA"/>
</dbReference>
<sequence length="206" mass="23936">MNNPWNKVIYKIWAPVYDKFFNSGSFLQARKEIFQELPFEKCQKILFVGVGTGADLELIPHANLDIKAIDFSPDMLEKAKSKFKNSRIEFLEMDAQNMIFPSHSFDYVVASLILSVVPDAEKCFQEMERVLKQNGSLIVFDKFAPKQRKLAFGKRVIRPFVQLLGTDIGLSFEKLYKKYSRSLKIVDDKPMMMNGMYRKILMKKEV</sequence>
<dbReference type="Pfam" id="PF08241">
    <property type="entry name" value="Methyltransf_11"/>
    <property type="match status" value="1"/>
</dbReference>
<keyword evidence="3" id="KW-1185">Reference proteome</keyword>